<dbReference type="Pfam" id="PF00391">
    <property type="entry name" value="PEP-utilizers"/>
    <property type="match status" value="1"/>
</dbReference>
<dbReference type="Proteomes" id="UP001499979">
    <property type="component" value="Unassembled WGS sequence"/>
</dbReference>
<organism evidence="2 3">
    <name type="scientific">Nocardioides aquiterrae</name>
    <dbReference type="NCBI Taxonomy" id="203799"/>
    <lineage>
        <taxon>Bacteria</taxon>
        <taxon>Bacillati</taxon>
        <taxon>Actinomycetota</taxon>
        <taxon>Actinomycetes</taxon>
        <taxon>Propionibacteriales</taxon>
        <taxon>Nocardioidaceae</taxon>
        <taxon>Nocardioides</taxon>
    </lineage>
</organism>
<reference evidence="2 3" key="1">
    <citation type="journal article" date="2019" name="Int. J. Syst. Evol. Microbiol.">
        <title>The Global Catalogue of Microorganisms (GCM) 10K type strain sequencing project: providing services to taxonomists for standard genome sequencing and annotation.</title>
        <authorList>
            <consortium name="The Broad Institute Genomics Platform"/>
            <consortium name="The Broad Institute Genome Sequencing Center for Infectious Disease"/>
            <person name="Wu L."/>
            <person name="Ma J."/>
        </authorList>
    </citation>
    <scope>NUCLEOTIDE SEQUENCE [LARGE SCALE GENOMIC DNA]</scope>
    <source>
        <strain evidence="2 3">JCM 11813</strain>
    </source>
</reference>
<dbReference type="PANTHER" id="PTHR43615">
    <property type="entry name" value="PHOSPHOENOLPYRUVATE SYNTHASE-RELATED"/>
    <property type="match status" value="1"/>
</dbReference>
<dbReference type="InterPro" id="IPR008279">
    <property type="entry name" value="PEP-util_enz_mobile_dom"/>
</dbReference>
<comment type="caution">
    <text evidence="2">The sequence shown here is derived from an EMBL/GenBank/DDBJ whole genome shotgun (WGS) entry which is preliminary data.</text>
</comment>
<accession>A0ABN1U8E2</accession>
<dbReference type="SUPFAM" id="SSF52009">
    <property type="entry name" value="Phosphohistidine domain"/>
    <property type="match status" value="1"/>
</dbReference>
<evidence type="ECO:0000313" key="2">
    <source>
        <dbReference type="EMBL" id="GAA1125596.1"/>
    </source>
</evidence>
<dbReference type="Gene3D" id="3.50.30.10">
    <property type="entry name" value="Phosphohistidine domain"/>
    <property type="match status" value="1"/>
</dbReference>
<dbReference type="InterPro" id="IPR036637">
    <property type="entry name" value="Phosphohistidine_dom_sf"/>
</dbReference>
<dbReference type="InterPro" id="IPR051549">
    <property type="entry name" value="PEP_Utilizing_Enz"/>
</dbReference>
<keyword evidence="3" id="KW-1185">Reference proteome</keyword>
<evidence type="ECO:0000259" key="1">
    <source>
        <dbReference type="Pfam" id="PF00391"/>
    </source>
</evidence>
<name>A0ABN1U8E2_9ACTN</name>
<dbReference type="PANTHER" id="PTHR43615:SF1">
    <property type="entry name" value="PPDK_N DOMAIN-CONTAINING PROTEIN"/>
    <property type="match status" value="1"/>
</dbReference>
<dbReference type="EMBL" id="BAAAJE010000001">
    <property type="protein sequence ID" value="GAA1125596.1"/>
    <property type="molecule type" value="Genomic_DNA"/>
</dbReference>
<proteinExistence type="predicted"/>
<evidence type="ECO:0000313" key="3">
    <source>
        <dbReference type="Proteomes" id="UP001499979"/>
    </source>
</evidence>
<protein>
    <recommendedName>
        <fullName evidence="1">PEP-utilising enzyme mobile domain-containing protein</fullName>
    </recommendedName>
</protein>
<sequence length="586" mass="65140">MATVVPVDEFVTDEWYPGFKPALDHAGWAVEPFRTFDKADEERFWFLDFHWPRGLTPMGLIWNEDGYSWGTQLAAESLPLPPGRGITQRIAGTHTYAAAIDVTDEWEIGERARRMMQNLPRFLENFEGTWAERRAEVDSWWTHLQSVDLRSLQLPELGGYLRKARQFHKRAFEIHFEIMYPLLANYVGFYGACTEMGIDPGQIAKFLQGYDTKIMETDRALWDLTRKARNAGLGEVFAAHDATAMRAALSAHGGAAAGWLTEFDDFLQVYGYRTEGSCDIALPSWIEDPTPALGMVKTFLLKDTDHDFEAALANAVEEREAAIDAARSSLSREEQEVFDAGLASCQAANFPWWQDDHNYYIDLRVSLPMRWATQQIAEVVGADASDDTIFLFWPELLQVVDGERNFAEFKGIINDRKQYFDHWYGRRASMPKVLGTIPEAVTDPILIEIFGLNSHFLTAVQAAGDDSDVKTLSGVAASRGRARGIARVLTDADELHRVQPGEILVCESTSPNWTPAFAKIAACVCDGGGTLSHAAIVGREYGVPTVTAVGLATVVISDGDEVEVDGTNGTVTVFKRAEHPDEVVSA</sequence>
<dbReference type="RefSeq" id="WP_343904780.1">
    <property type="nucleotide sequence ID" value="NZ_BAAAJE010000001.1"/>
</dbReference>
<feature type="domain" description="PEP-utilising enzyme mobile" evidence="1">
    <location>
        <begin position="499"/>
        <end position="569"/>
    </location>
</feature>
<gene>
    <name evidence="2" type="ORF">GCM10009606_01620</name>
</gene>